<proteinExistence type="inferred from homology"/>
<evidence type="ECO:0000256" key="8">
    <source>
        <dbReference type="RuleBase" id="RU003956"/>
    </source>
</evidence>
<gene>
    <name evidence="9" type="ORF">LJ656_31065</name>
</gene>
<dbReference type="PANTHER" id="PTHR11002:SF76">
    <property type="entry name" value="CARBONIC ANHYDRASE"/>
    <property type="match status" value="1"/>
</dbReference>
<protein>
    <recommendedName>
        <fullName evidence="3 8">Carbonic anhydrase</fullName>
        <ecNumber evidence="3 8">4.2.1.1</ecNumber>
    </recommendedName>
    <alternativeName>
        <fullName evidence="8">Carbonate dehydratase</fullName>
    </alternativeName>
</protein>
<dbReference type="RefSeq" id="WP_230513298.1">
    <property type="nucleotide sequence ID" value="NZ_JAJITD010000023.1"/>
</dbReference>
<keyword evidence="6 8" id="KW-0456">Lyase</keyword>
<accession>A0ABS8K4E0</accession>
<dbReference type="CDD" id="cd00883">
    <property type="entry name" value="beta_CA_cladeA"/>
    <property type="match status" value="1"/>
</dbReference>
<comment type="similarity">
    <text evidence="2 8">Belongs to the beta-class carbonic anhydrase family.</text>
</comment>
<dbReference type="SMART" id="SM00947">
    <property type="entry name" value="Pro_CA"/>
    <property type="match status" value="1"/>
</dbReference>
<sequence>MQYSTQMLAQNKVWAYEAALADSTLFGRISRGQSPRVLWFGCSDSRVPAESVTGCGLGDLFVHRNIANIVSPDDPSAMSVIEYAVVALQVEEIVVCGHYGCGGVRASLLPAPDELPHVGRRIGPLRALACRCGGELDRLADVDAKTNRLAELNVLEQVRSLRAMDVIRDAPQPPKIHGWIFDTRSGLIKVLDPTDE</sequence>
<keyword evidence="5 8" id="KW-0862">Zinc</keyword>
<dbReference type="EMBL" id="JAJITD010000023">
    <property type="protein sequence ID" value="MCC8397021.1"/>
    <property type="molecule type" value="Genomic_DNA"/>
</dbReference>
<evidence type="ECO:0000256" key="4">
    <source>
        <dbReference type="ARBA" id="ARBA00022723"/>
    </source>
</evidence>
<dbReference type="InterPro" id="IPR036874">
    <property type="entry name" value="Carbonic_anhydrase_sf"/>
</dbReference>
<dbReference type="Pfam" id="PF00484">
    <property type="entry name" value="Pro_CA"/>
    <property type="match status" value="1"/>
</dbReference>
<evidence type="ECO:0000256" key="2">
    <source>
        <dbReference type="ARBA" id="ARBA00006217"/>
    </source>
</evidence>
<dbReference type="InterPro" id="IPR015892">
    <property type="entry name" value="Carbonic_anhydrase_CS"/>
</dbReference>
<evidence type="ECO:0000313" key="10">
    <source>
        <dbReference type="Proteomes" id="UP001431019"/>
    </source>
</evidence>
<evidence type="ECO:0000256" key="1">
    <source>
        <dbReference type="ARBA" id="ARBA00001947"/>
    </source>
</evidence>
<comment type="function">
    <text evidence="8">Reversible hydration of carbon dioxide.</text>
</comment>
<evidence type="ECO:0000256" key="3">
    <source>
        <dbReference type="ARBA" id="ARBA00012925"/>
    </source>
</evidence>
<keyword evidence="4" id="KW-0479">Metal-binding</keyword>
<name>A0ABS8K4E0_9BURK</name>
<dbReference type="SUPFAM" id="SSF53056">
    <property type="entry name" value="beta-carbonic anhydrase, cab"/>
    <property type="match status" value="1"/>
</dbReference>
<dbReference type="PROSITE" id="PS00704">
    <property type="entry name" value="PROK_CO2_ANHYDRASE_1"/>
    <property type="match status" value="1"/>
</dbReference>
<evidence type="ECO:0000256" key="5">
    <source>
        <dbReference type="ARBA" id="ARBA00022833"/>
    </source>
</evidence>
<keyword evidence="10" id="KW-1185">Reference proteome</keyword>
<evidence type="ECO:0000313" key="9">
    <source>
        <dbReference type="EMBL" id="MCC8397021.1"/>
    </source>
</evidence>
<reference evidence="9 10" key="1">
    <citation type="submission" date="2021-11" db="EMBL/GenBank/DDBJ databases">
        <authorList>
            <person name="Oh E.-T."/>
            <person name="Kim S.-B."/>
        </authorList>
    </citation>
    <scope>NUCLEOTIDE SEQUENCE [LARGE SCALE GENOMIC DNA]</scope>
    <source>
        <strain evidence="9 10">MMS20-SJTR3</strain>
    </source>
</reference>
<dbReference type="Proteomes" id="UP001431019">
    <property type="component" value="Unassembled WGS sequence"/>
</dbReference>
<evidence type="ECO:0000256" key="6">
    <source>
        <dbReference type="ARBA" id="ARBA00023239"/>
    </source>
</evidence>
<dbReference type="EC" id="4.2.1.1" evidence="3 8"/>
<comment type="caution">
    <text evidence="9">The sequence shown here is derived from an EMBL/GenBank/DDBJ whole genome shotgun (WGS) entry which is preliminary data.</text>
</comment>
<dbReference type="Gene3D" id="3.40.1050.10">
    <property type="entry name" value="Carbonic anhydrase"/>
    <property type="match status" value="1"/>
</dbReference>
<dbReference type="PROSITE" id="PS00705">
    <property type="entry name" value="PROK_CO2_ANHYDRASE_2"/>
    <property type="match status" value="1"/>
</dbReference>
<dbReference type="PANTHER" id="PTHR11002">
    <property type="entry name" value="CARBONIC ANHYDRASE"/>
    <property type="match status" value="1"/>
</dbReference>
<comment type="catalytic activity">
    <reaction evidence="7 8">
        <text>hydrogencarbonate + H(+) = CO2 + H2O</text>
        <dbReference type="Rhea" id="RHEA:10748"/>
        <dbReference type="ChEBI" id="CHEBI:15377"/>
        <dbReference type="ChEBI" id="CHEBI:15378"/>
        <dbReference type="ChEBI" id="CHEBI:16526"/>
        <dbReference type="ChEBI" id="CHEBI:17544"/>
        <dbReference type="EC" id="4.2.1.1"/>
    </reaction>
</comment>
<organism evidence="9 10">
    <name type="scientific">Paraburkholderia sejongensis</name>
    <dbReference type="NCBI Taxonomy" id="2886946"/>
    <lineage>
        <taxon>Bacteria</taxon>
        <taxon>Pseudomonadati</taxon>
        <taxon>Pseudomonadota</taxon>
        <taxon>Betaproteobacteria</taxon>
        <taxon>Burkholderiales</taxon>
        <taxon>Burkholderiaceae</taxon>
        <taxon>Paraburkholderia</taxon>
    </lineage>
</organism>
<evidence type="ECO:0000256" key="7">
    <source>
        <dbReference type="ARBA" id="ARBA00048348"/>
    </source>
</evidence>
<dbReference type="InterPro" id="IPR001765">
    <property type="entry name" value="Carbonic_anhydrase"/>
</dbReference>
<comment type="cofactor">
    <cofactor evidence="1">
        <name>Zn(2+)</name>
        <dbReference type="ChEBI" id="CHEBI:29105"/>
    </cofactor>
</comment>